<reference evidence="1 2" key="1">
    <citation type="journal article" date="2020" name="Nature">
        <title>Six reference-quality genomes reveal evolution of bat adaptations.</title>
        <authorList>
            <person name="Jebb D."/>
            <person name="Huang Z."/>
            <person name="Pippel M."/>
            <person name="Hughes G.M."/>
            <person name="Lavrichenko K."/>
            <person name="Devanna P."/>
            <person name="Winkler S."/>
            <person name="Jermiin L.S."/>
            <person name="Skirmuntt E.C."/>
            <person name="Katzourakis A."/>
            <person name="Burkitt-Gray L."/>
            <person name="Ray D.A."/>
            <person name="Sullivan K.A.M."/>
            <person name="Roscito J.G."/>
            <person name="Kirilenko B.M."/>
            <person name="Davalos L.M."/>
            <person name="Corthals A.P."/>
            <person name="Power M.L."/>
            <person name="Jones G."/>
            <person name="Ransome R.D."/>
            <person name="Dechmann D.K.N."/>
            <person name="Locatelli A.G."/>
            <person name="Puechmaille S.J."/>
            <person name="Fedrigo O."/>
            <person name="Jarvis E.D."/>
            <person name="Hiller M."/>
            <person name="Vernes S.C."/>
            <person name="Myers E.W."/>
            <person name="Teeling E.C."/>
        </authorList>
    </citation>
    <scope>NUCLEOTIDE SEQUENCE [LARGE SCALE GENOMIC DNA]</scope>
    <source>
        <strain evidence="1">MMolMol1</strain>
        <tissue evidence="1">Muscle</tissue>
    </source>
</reference>
<dbReference type="AlphaFoldDB" id="A0A7J8BKC7"/>
<keyword evidence="2" id="KW-1185">Reference proteome</keyword>
<evidence type="ECO:0000313" key="2">
    <source>
        <dbReference type="Proteomes" id="UP000550707"/>
    </source>
</evidence>
<comment type="caution">
    <text evidence="1">The sequence shown here is derived from an EMBL/GenBank/DDBJ whole genome shotgun (WGS) entry which is preliminary data.</text>
</comment>
<dbReference type="InParanoid" id="A0A7J8BKC7"/>
<gene>
    <name evidence="1" type="ORF">HJG59_010179</name>
</gene>
<organism evidence="1 2">
    <name type="scientific">Molossus molossus</name>
    <name type="common">Pallas' mastiff bat</name>
    <name type="synonym">Vespertilio molossus</name>
    <dbReference type="NCBI Taxonomy" id="27622"/>
    <lineage>
        <taxon>Eukaryota</taxon>
        <taxon>Metazoa</taxon>
        <taxon>Chordata</taxon>
        <taxon>Craniata</taxon>
        <taxon>Vertebrata</taxon>
        <taxon>Euteleostomi</taxon>
        <taxon>Mammalia</taxon>
        <taxon>Eutheria</taxon>
        <taxon>Laurasiatheria</taxon>
        <taxon>Chiroptera</taxon>
        <taxon>Yangochiroptera</taxon>
        <taxon>Molossidae</taxon>
        <taxon>Molossus</taxon>
    </lineage>
</organism>
<protein>
    <submittedName>
        <fullName evidence="1">Uncharacterized protein</fullName>
    </submittedName>
</protein>
<dbReference type="Proteomes" id="UP000550707">
    <property type="component" value="Unassembled WGS sequence"/>
</dbReference>
<proteinExistence type="predicted"/>
<sequence length="123" mass="13293">MEGNIALKQKYAGVGYFWQTSVSSFPKWFCSDRRVWAWPGSWASGGNPARHPAWGSGQRPALVYLQTWAPSPSEGGGSRGTQAVLWGSLSSPQEPGVRVEKGCAWQRPHAGPGDPLGTACIFF</sequence>
<dbReference type="EMBL" id="JACASF010000024">
    <property type="protein sequence ID" value="KAF6399307.1"/>
    <property type="molecule type" value="Genomic_DNA"/>
</dbReference>
<evidence type="ECO:0000313" key="1">
    <source>
        <dbReference type="EMBL" id="KAF6399307.1"/>
    </source>
</evidence>
<accession>A0A7J8BKC7</accession>
<name>A0A7J8BKC7_MOLMO</name>